<reference evidence="9" key="1">
    <citation type="submission" date="2020-10" db="EMBL/GenBank/DDBJ databases">
        <title>ChiBAC.</title>
        <authorList>
            <person name="Zenner C."/>
            <person name="Hitch T.C.A."/>
            <person name="Clavel T."/>
        </authorList>
    </citation>
    <scope>NUCLEOTIDE SEQUENCE</scope>
    <source>
        <strain evidence="9">DSM 107454</strain>
    </source>
</reference>
<proteinExistence type="inferred from homology"/>
<dbReference type="RefSeq" id="WP_226392077.1">
    <property type="nucleotide sequence ID" value="NZ_JADCKB010000005.1"/>
</dbReference>
<evidence type="ECO:0000256" key="6">
    <source>
        <dbReference type="ARBA" id="ARBA00023136"/>
    </source>
</evidence>
<gene>
    <name evidence="9" type="ORF">INF28_03430</name>
</gene>
<dbReference type="GO" id="GO:0005886">
    <property type="term" value="C:plasma membrane"/>
    <property type="evidence" value="ECO:0007669"/>
    <property type="project" value="UniProtKB-SubCell"/>
</dbReference>
<evidence type="ECO:0000259" key="8">
    <source>
        <dbReference type="Pfam" id="PF02706"/>
    </source>
</evidence>
<keyword evidence="5 7" id="KW-1133">Transmembrane helix</keyword>
<keyword evidence="3" id="KW-1003">Cell membrane</keyword>
<dbReference type="InterPro" id="IPR050445">
    <property type="entry name" value="Bact_polysacc_biosynth/exp"/>
</dbReference>
<sequence>MNEEFSINSILSILLPKWPVIFLSTVALGMAALLISLFLIQPVYVAGGTLYITGDVTAVSGAVKQNTNLSDLMLSQELAKTYGQILSSNTFFKTVAQESNTNYTYEQIQRLTSISNVEETGLLAISVSHTKPQVACDLANTILRLAPSEIERIVVGGSAVIIDPAELPEAPASPNIPKNTVIGAFAGLILSVLIIFLRDMFDHSIKTADDIENSFSLPILGMIPAMESRKVRGITVK</sequence>
<evidence type="ECO:0000256" key="2">
    <source>
        <dbReference type="ARBA" id="ARBA00006683"/>
    </source>
</evidence>
<feature type="transmembrane region" description="Helical" evidence="7">
    <location>
        <begin position="20"/>
        <end position="40"/>
    </location>
</feature>
<dbReference type="Proteomes" id="UP000806542">
    <property type="component" value="Unassembled WGS sequence"/>
</dbReference>
<comment type="subcellular location">
    <subcellularLocation>
        <location evidence="1">Cell membrane</location>
        <topology evidence="1">Multi-pass membrane protein</topology>
    </subcellularLocation>
</comment>
<dbReference type="Pfam" id="PF02706">
    <property type="entry name" value="Wzz"/>
    <property type="match status" value="1"/>
</dbReference>
<keyword evidence="4 7" id="KW-0812">Transmembrane</keyword>
<dbReference type="PANTHER" id="PTHR32309:SF13">
    <property type="entry name" value="FERRIC ENTEROBACTIN TRANSPORT PROTEIN FEPE"/>
    <property type="match status" value="1"/>
</dbReference>
<evidence type="ECO:0000256" key="3">
    <source>
        <dbReference type="ARBA" id="ARBA00022475"/>
    </source>
</evidence>
<keyword evidence="6 7" id="KW-0472">Membrane</keyword>
<dbReference type="PANTHER" id="PTHR32309">
    <property type="entry name" value="TYROSINE-PROTEIN KINASE"/>
    <property type="match status" value="1"/>
</dbReference>
<evidence type="ECO:0000256" key="4">
    <source>
        <dbReference type="ARBA" id="ARBA00022692"/>
    </source>
</evidence>
<feature type="transmembrane region" description="Helical" evidence="7">
    <location>
        <begin position="180"/>
        <end position="197"/>
    </location>
</feature>
<evidence type="ECO:0000256" key="5">
    <source>
        <dbReference type="ARBA" id="ARBA00022989"/>
    </source>
</evidence>
<accession>A0A9D5M4Q7</accession>
<protein>
    <recommendedName>
        <fullName evidence="8">Polysaccharide chain length determinant N-terminal domain-containing protein</fullName>
    </recommendedName>
</protein>
<evidence type="ECO:0000256" key="1">
    <source>
        <dbReference type="ARBA" id="ARBA00004651"/>
    </source>
</evidence>
<dbReference type="InterPro" id="IPR003856">
    <property type="entry name" value="LPS_length_determ_N"/>
</dbReference>
<evidence type="ECO:0000256" key="7">
    <source>
        <dbReference type="SAM" id="Phobius"/>
    </source>
</evidence>
<evidence type="ECO:0000313" key="10">
    <source>
        <dbReference type="Proteomes" id="UP000806542"/>
    </source>
</evidence>
<dbReference type="GO" id="GO:0004713">
    <property type="term" value="F:protein tyrosine kinase activity"/>
    <property type="evidence" value="ECO:0007669"/>
    <property type="project" value="TreeGrafter"/>
</dbReference>
<feature type="domain" description="Polysaccharide chain length determinant N-terminal" evidence="8">
    <location>
        <begin position="3"/>
        <end position="98"/>
    </location>
</feature>
<organism evidence="9 10">
    <name type="scientific">Ructibacterium gallinarum</name>
    <dbReference type="NCBI Taxonomy" id="2779355"/>
    <lineage>
        <taxon>Bacteria</taxon>
        <taxon>Bacillati</taxon>
        <taxon>Bacillota</taxon>
        <taxon>Clostridia</taxon>
        <taxon>Eubacteriales</taxon>
        <taxon>Oscillospiraceae</taxon>
        <taxon>Ructibacterium</taxon>
    </lineage>
</organism>
<dbReference type="AlphaFoldDB" id="A0A9D5M4Q7"/>
<keyword evidence="10" id="KW-1185">Reference proteome</keyword>
<evidence type="ECO:0000313" key="9">
    <source>
        <dbReference type="EMBL" id="MBE5039514.1"/>
    </source>
</evidence>
<comment type="caution">
    <text evidence="9">The sequence shown here is derived from an EMBL/GenBank/DDBJ whole genome shotgun (WGS) entry which is preliminary data.</text>
</comment>
<dbReference type="EMBL" id="JADCKB010000005">
    <property type="protein sequence ID" value="MBE5039514.1"/>
    <property type="molecule type" value="Genomic_DNA"/>
</dbReference>
<comment type="similarity">
    <text evidence="2">Belongs to the CpsC/CapA family.</text>
</comment>
<name>A0A9D5M4Q7_9FIRM</name>